<name>A0A1E3NXQ5_WICAA</name>
<dbReference type="Proteomes" id="UP000094112">
    <property type="component" value="Unassembled WGS sequence"/>
</dbReference>
<dbReference type="RefSeq" id="XP_019036544.1">
    <property type="nucleotide sequence ID" value="XM_019186007.1"/>
</dbReference>
<organism evidence="1 2">
    <name type="scientific">Wickerhamomyces anomalus (strain ATCC 58044 / CBS 1984 / NCYC 433 / NRRL Y-366-8)</name>
    <name type="common">Yeast</name>
    <name type="synonym">Hansenula anomala</name>
    <dbReference type="NCBI Taxonomy" id="683960"/>
    <lineage>
        <taxon>Eukaryota</taxon>
        <taxon>Fungi</taxon>
        <taxon>Dikarya</taxon>
        <taxon>Ascomycota</taxon>
        <taxon>Saccharomycotina</taxon>
        <taxon>Saccharomycetes</taxon>
        <taxon>Phaffomycetales</taxon>
        <taxon>Wickerhamomycetaceae</taxon>
        <taxon>Wickerhamomyces</taxon>
    </lineage>
</organism>
<dbReference type="AlphaFoldDB" id="A0A1E3NXQ5"/>
<accession>A0A1E3NXQ5</accession>
<evidence type="ECO:0000313" key="2">
    <source>
        <dbReference type="Proteomes" id="UP000094112"/>
    </source>
</evidence>
<dbReference type="GeneID" id="30203253"/>
<gene>
    <name evidence="1" type="ORF">WICANDRAFT_86188</name>
</gene>
<dbReference type="EMBL" id="KV454214">
    <property type="protein sequence ID" value="ODQ57337.1"/>
    <property type="molecule type" value="Genomic_DNA"/>
</dbReference>
<protein>
    <submittedName>
        <fullName evidence="1">Uncharacterized protein</fullName>
    </submittedName>
</protein>
<proteinExistence type="predicted"/>
<evidence type="ECO:0000313" key="1">
    <source>
        <dbReference type="EMBL" id="ODQ57337.1"/>
    </source>
</evidence>
<keyword evidence="2" id="KW-1185">Reference proteome</keyword>
<reference evidence="1 2" key="1">
    <citation type="journal article" date="2016" name="Proc. Natl. Acad. Sci. U.S.A.">
        <title>Comparative genomics of biotechnologically important yeasts.</title>
        <authorList>
            <person name="Riley R."/>
            <person name="Haridas S."/>
            <person name="Wolfe K.H."/>
            <person name="Lopes M.R."/>
            <person name="Hittinger C.T."/>
            <person name="Goeker M."/>
            <person name="Salamov A.A."/>
            <person name="Wisecaver J.H."/>
            <person name="Long T.M."/>
            <person name="Calvey C.H."/>
            <person name="Aerts A.L."/>
            <person name="Barry K.W."/>
            <person name="Choi C."/>
            <person name="Clum A."/>
            <person name="Coughlan A.Y."/>
            <person name="Deshpande S."/>
            <person name="Douglass A.P."/>
            <person name="Hanson S.J."/>
            <person name="Klenk H.-P."/>
            <person name="LaButti K.M."/>
            <person name="Lapidus A."/>
            <person name="Lindquist E.A."/>
            <person name="Lipzen A.M."/>
            <person name="Meier-Kolthoff J.P."/>
            <person name="Ohm R.A."/>
            <person name="Otillar R.P."/>
            <person name="Pangilinan J.L."/>
            <person name="Peng Y."/>
            <person name="Rokas A."/>
            <person name="Rosa C.A."/>
            <person name="Scheuner C."/>
            <person name="Sibirny A.A."/>
            <person name="Slot J.C."/>
            <person name="Stielow J.B."/>
            <person name="Sun H."/>
            <person name="Kurtzman C.P."/>
            <person name="Blackwell M."/>
            <person name="Grigoriev I.V."/>
            <person name="Jeffries T.W."/>
        </authorList>
    </citation>
    <scope>NUCLEOTIDE SEQUENCE [LARGE SCALE GENOMIC DNA]</scope>
    <source>
        <strain evidence="2">ATCC 58044 / CBS 1984 / NCYC 433 / NRRL Y-366-8</strain>
    </source>
</reference>
<sequence>MIVEKKSTQKAIMKFGGNWQLTIDKLEGSLCYCCCPKSIQQLLELTGAVKMNCY</sequence>